<evidence type="ECO:0000256" key="7">
    <source>
        <dbReference type="ARBA" id="ARBA00023132"/>
    </source>
</evidence>
<feature type="region of interest" description="Disordered" evidence="10">
    <location>
        <begin position="932"/>
        <end position="959"/>
    </location>
</feature>
<name>A0A163C0Y9_DIDRA</name>
<comment type="similarity">
    <text evidence="2 9">Belongs to the nucleoporin Nup85 family.</text>
</comment>
<feature type="compositionally biased region" description="Low complexity" evidence="10">
    <location>
        <begin position="13"/>
        <end position="26"/>
    </location>
</feature>
<reference evidence="11 12" key="1">
    <citation type="journal article" date="2016" name="Sci. Rep.">
        <title>Draft genome sequencing and secretome analysis of fungal phytopathogen Ascochyta rabiei provides insight into the necrotrophic effector repertoire.</title>
        <authorList>
            <person name="Verma S."/>
            <person name="Gazara R.K."/>
            <person name="Nizam S."/>
            <person name="Parween S."/>
            <person name="Chattopadhyay D."/>
            <person name="Verma P.K."/>
        </authorList>
    </citation>
    <scope>NUCLEOTIDE SEQUENCE [LARGE SCALE GENOMIC DNA]</scope>
    <source>
        <strain evidence="11 12">ArDII</strain>
    </source>
</reference>
<keyword evidence="4 9" id="KW-0509">mRNA transport</keyword>
<dbReference type="PANTHER" id="PTHR13373:SF21">
    <property type="entry name" value="NUCLEAR PORE COMPLEX PROTEIN NUP85"/>
    <property type="match status" value="1"/>
</dbReference>
<keyword evidence="9" id="KW-0472">Membrane</keyword>
<keyword evidence="3 9" id="KW-0813">Transport</keyword>
<keyword evidence="12" id="KW-1185">Reference proteome</keyword>
<evidence type="ECO:0000256" key="10">
    <source>
        <dbReference type="SAM" id="MobiDB-lite"/>
    </source>
</evidence>
<comment type="subcellular location">
    <subcellularLocation>
        <location evidence="1 9">Nucleus</location>
        <location evidence="1 9">Nuclear pore complex</location>
    </subcellularLocation>
</comment>
<sequence length="997" mass="109196">MFRVPSSTPPSTPGRSSRFNGPTTTPAGPPPDESYRAYDVDKPYYGTTTFGRPGSGQRSRPTSRPASGAFGNSFHLPSSPPHQPLHRDDEREHHDDDHMDGEEGEEEEEEEEDDDDDMDDDDDNNDYYEQDQLAAQRRPKTNSRLSHSVVSRTSTTDLEPGPTLVRPGAKQTQFDLVALAKGLAPNADRADRAALQEPDSVILDTERVLQRVHDSLHSDTPDTRAGVLGEAARDLVALWHSAANTSSNSSLSSSRSGGSVGLQRTSALSLVPRPDSQQYTPVPKLLLHWLNHTYSAVSEVELVLKETRGYSRHHSFWEAVQASAVRGNFGHTLQLLQGASLDVAESAQNDGLGDHGYTGSHLRYANEAVRSAISLLRECPAVASDDWDVKGQDWSIFRSRVHHVYNDLQELAEGDSASFQLSVSSRKAESRVPWSVYEELRRLYQLLLGNEEEILAISADWIEAVLGLTIWWDGEEDDLAHGSFAASRRSLMRSQRLRSVDVTPLTAYCQRLSSSFAAVVQNSDEEFSVNVTDRFEVGLACVLDDNIEGVLHILRACSLTAASAVAEVASAGGWYKPTRGLVGGFDRSDLMVLSYNEQTRTGATKDDLQIAYASALSTKRTITSHDGRTSKEGWELAVQVLSRLDDSFTASQRMESIINDLPLDSADQVDKITQLCHNMNLQSQAVSIALKFADHLRANTQNYGDTLLYYARAHNTSKIQEVLRVLVAHCLIKSIAYPPLVDLDTSLNSLITSPKQTLTKLATQDAEAASILSSQLSGYATIRKFYDLRDEEVLLKQGDKPSHRPMARKRAAANALMVIISSAASSIQGGLYDAEMETVVQVDVLLPLLGEALVFISQPKRTLTLRHLCDLLAVIEDFETTGALLHNQCEEVLRTTLAAAHGDPKLPTPHALLQKSASALSASSYSLIGSQDFSQDGQSTDSSTVLVKSGKPDDPPRGWDWRRAFPKGATGGQILSVLRLGISREVARCFAEGEVVA</sequence>
<keyword evidence="7 9" id="KW-0906">Nuclear pore complex</keyword>
<comment type="subunit">
    <text evidence="9">Component of the nuclear pore complex (NPC).</text>
</comment>
<dbReference type="STRING" id="5454.A0A163C0Y9"/>
<evidence type="ECO:0000313" key="11">
    <source>
        <dbReference type="EMBL" id="KZM22139.1"/>
    </source>
</evidence>
<evidence type="ECO:0000256" key="3">
    <source>
        <dbReference type="ARBA" id="ARBA00022448"/>
    </source>
</evidence>
<evidence type="ECO:0000313" key="12">
    <source>
        <dbReference type="Proteomes" id="UP000076837"/>
    </source>
</evidence>
<dbReference type="Pfam" id="PF07575">
    <property type="entry name" value="Nucleopor_Nup85"/>
    <property type="match status" value="1"/>
</dbReference>
<evidence type="ECO:0000256" key="4">
    <source>
        <dbReference type="ARBA" id="ARBA00022816"/>
    </source>
</evidence>
<dbReference type="PANTHER" id="PTHR13373">
    <property type="entry name" value="FROUNT PROTEIN-RELATED"/>
    <property type="match status" value="1"/>
</dbReference>
<evidence type="ECO:0000256" key="8">
    <source>
        <dbReference type="ARBA" id="ARBA00023242"/>
    </source>
</evidence>
<accession>A0A163C0Y9</accession>
<protein>
    <recommendedName>
        <fullName evidence="9">Nuclear pore complex protein Nup85</fullName>
    </recommendedName>
</protein>
<dbReference type="InterPro" id="IPR011502">
    <property type="entry name" value="Nucleoporin_Nup85"/>
</dbReference>
<dbReference type="Proteomes" id="UP000076837">
    <property type="component" value="Unassembled WGS sequence"/>
</dbReference>
<dbReference type="GO" id="GO:0045893">
    <property type="term" value="P:positive regulation of DNA-templated transcription"/>
    <property type="evidence" value="ECO:0007669"/>
    <property type="project" value="TreeGrafter"/>
</dbReference>
<dbReference type="GO" id="GO:0006406">
    <property type="term" value="P:mRNA export from nucleus"/>
    <property type="evidence" value="ECO:0007669"/>
    <property type="project" value="TreeGrafter"/>
</dbReference>
<feature type="compositionally biased region" description="Basic and acidic residues" evidence="10">
    <location>
        <begin position="950"/>
        <end position="959"/>
    </location>
</feature>
<feature type="compositionally biased region" description="Polar residues" evidence="10">
    <location>
        <begin position="932"/>
        <end position="946"/>
    </location>
</feature>
<dbReference type="EMBL" id="JYNV01000224">
    <property type="protein sequence ID" value="KZM22139.1"/>
    <property type="molecule type" value="Genomic_DNA"/>
</dbReference>
<feature type="compositionally biased region" description="Basic and acidic residues" evidence="10">
    <location>
        <begin position="33"/>
        <end position="42"/>
    </location>
</feature>
<dbReference type="GO" id="GO:0031080">
    <property type="term" value="C:nuclear pore outer ring"/>
    <property type="evidence" value="ECO:0007669"/>
    <property type="project" value="TreeGrafter"/>
</dbReference>
<feature type="compositionally biased region" description="Polar residues" evidence="10">
    <location>
        <begin position="142"/>
        <end position="157"/>
    </location>
</feature>
<keyword evidence="5 9" id="KW-0653">Protein transport</keyword>
<evidence type="ECO:0000256" key="1">
    <source>
        <dbReference type="ARBA" id="ARBA00004567"/>
    </source>
</evidence>
<dbReference type="GO" id="GO:0031965">
    <property type="term" value="C:nuclear membrane"/>
    <property type="evidence" value="ECO:0007669"/>
    <property type="project" value="UniProtKB-UniRule"/>
</dbReference>
<proteinExistence type="inferred from homology"/>
<evidence type="ECO:0000256" key="9">
    <source>
        <dbReference type="RuleBase" id="RU365073"/>
    </source>
</evidence>
<feature type="compositionally biased region" description="Basic and acidic residues" evidence="10">
    <location>
        <begin position="85"/>
        <end position="97"/>
    </location>
</feature>
<keyword evidence="6 9" id="KW-0811">Translocation</keyword>
<organism evidence="11 12">
    <name type="scientific">Didymella rabiei</name>
    <name type="common">Chickpea ascochyta blight fungus</name>
    <name type="synonym">Mycosphaerella rabiei</name>
    <dbReference type="NCBI Taxonomy" id="5454"/>
    <lineage>
        <taxon>Eukaryota</taxon>
        <taxon>Fungi</taxon>
        <taxon>Dikarya</taxon>
        <taxon>Ascomycota</taxon>
        <taxon>Pezizomycotina</taxon>
        <taxon>Dothideomycetes</taxon>
        <taxon>Pleosporomycetidae</taxon>
        <taxon>Pleosporales</taxon>
        <taxon>Pleosporineae</taxon>
        <taxon>Didymellaceae</taxon>
        <taxon>Ascochyta</taxon>
    </lineage>
</organism>
<dbReference type="GO" id="GO:0006606">
    <property type="term" value="P:protein import into nucleus"/>
    <property type="evidence" value="ECO:0007669"/>
    <property type="project" value="TreeGrafter"/>
</dbReference>
<evidence type="ECO:0000256" key="5">
    <source>
        <dbReference type="ARBA" id="ARBA00022927"/>
    </source>
</evidence>
<keyword evidence="8 9" id="KW-0539">Nucleus</keyword>
<comment type="caution">
    <text evidence="11">The sequence shown here is derived from an EMBL/GenBank/DDBJ whole genome shotgun (WGS) entry which is preliminary data.</text>
</comment>
<feature type="region of interest" description="Disordered" evidence="10">
    <location>
        <begin position="1"/>
        <end position="168"/>
    </location>
</feature>
<feature type="compositionally biased region" description="Acidic residues" evidence="10">
    <location>
        <begin position="98"/>
        <end position="129"/>
    </location>
</feature>
<dbReference type="AlphaFoldDB" id="A0A163C0Y9"/>
<gene>
    <name evidence="11" type="ORF">ST47_g6726</name>
</gene>
<evidence type="ECO:0000256" key="2">
    <source>
        <dbReference type="ARBA" id="ARBA00005573"/>
    </source>
</evidence>
<feature type="compositionally biased region" description="Polar residues" evidence="10">
    <location>
        <begin position="46"/>
        <end position="65"/>
    </location>
</feature>
<dbReference type="GO" id="GO:0017056">
    <property type="term" value="F:structural constituent of nuclear pore"/>
    <property type="evidence" value="ECO:0007669"/>
    <property type="project" value="TreeGrafter"/>
</dbReference>
<comment type="function">
    <text evidence="9">Functions as a component of the nuclear pore complex (NPC).</text>
</comment>
<evidence type="ECO:0000256" key="6">
    <source>
        <dbReference type="ARBA" id="ARBA00023010"/>
    </source>
</evidence>